<feature type="coiled-coil region" evidence="3">
    <location>
        <begin position="142"/>
        <end position="169"/>
    </location>
</feature>
<dbReference type="STRING" id="887062.HGR_11720"/>
<dbReference type="Pfam" id="PF25917">
    <property type="entry name" value="BSH_RND"/>
    <property type="match status" value="1"/>
</dbReference>
<dbReference type="InterPro" id="IPR058624">
    <property type="entry name" value="MdtA-like_HH"/>
</dbReference>
<dbReference type="Gene3D" id="2.40.30.170">
    <property type="match status" value="1"/>
</dbReference>
<feature type="domain" description="Multidrug resistance protein MdtA-like beta-barrel" evidence="7">
    <location>
        <begin position="210"/>
        <end position="296"/>
    </location>
</feature>
<dbReference type="InterPro" id="IPR006143">
    <property type="entry name" value="RND_pump_MFP"/>
</dbReference>
<dbReference type="InterPro" id="IPR058625">
    <property type="entry name" value="MdtA-like_BSH"/>
</dbReference>
<dbReference type="Proteomes" id="UP000016368">
    <property type="component" value="Unassembled WGS sequence"/>
</dbReference>
<dbReference type="Pfam" id="PF25944">
    <property type="entry name" value="Beta-barrel_RND"/>
    <property type="match status" value="1"/>
</dbReference>
<evidence type="ECO:0000256" key="3">
    <source>
        <dbReference type="SAM" id="Coils"/>
    </source>
</evidence>
<protein>
    <submittedName>
        <fullName evidence="9">Multidrug efflux protein</fullName>
    </submittedName>
</protein>
<dbReference type="PANTHER" id="PTHR30158">
    <property type="entry name" value="ACRA/E-RELATED COMPONENT OF DRUG EFFLUX TRANSPORTER"/>
    <property type="match status" value="1"/>
</dbReference>
<accession>F3KV57</accession>
<sequence>MSRTSFRIIVPAISLILAASLAACKPAVSQVAAPRATEVGVVTLETRAVTLQSELPGRTVAQSTAEIRPQVSGLVQQRLFQEGGQVQAGQVLYRIDPASYEATVRSNEAAVVKAEAALLVARQTATRTQALLEAGAGTAQDHETAESNLRQADAALQSAQALLASARLDLDRTRITSPITGRVDTSSVTAGALVTANQTTALTTVSQTDPMMVDIPQSSTELLRLRQQLSAGKLKTGTLRIRLVLEDGSVYQHEGQLKVAGVTVNAATGAVTLRAEVPNPQGLLLPGMFVRALLDQAEDPTALLAPQAGIARNSRGEATALVVETDGKVVERKVTVDQVIHGQWRVTSGLVAGDRLIVEGRNKVMVGQIVHAVPASTAVADATTNATPDVGVATR</sequence>
<keyword evidence="4" id="KW-0732">Signal</keyword>
<evidence type="ECO:0000259" key="5">
    <source>
        <dbReference type="Pfam" id="PF25876"/>
    </source>
</evidence>
<proteinExistence type="inferred from homology"/>
<dbReference type="GO" id="GO:0022857">
    <property type="term" value="F:transmembrane transporter activity"/>
    <property type="evidence" value="ECO:0007669"/>
    <property type="project" value="InterPro"/>
</dbReference>
<evidence type="ECO:0000259" key="7">
    <source>
        <dbReference type="Pfam" id="PF25944"/>
    </source>
</evidence>
<dbReference type="GO" id="GO:0046677">
    <property type="term" value="P:response to antibiotic"/>
    <property type="evidence" value="ECO:0007669"/>
    <property type="project" value="TreeGrafter"/>
</dbReference>
<reference evidence="9 10" key="1">
    <citation type="journal article" date="2011" name="EMBO J.">
        <title>Structural diversity of bacterial flagellar motors.</title>
        <authorList>
            <person name="Chen S."/>
            <person name="Beeby M."/>
            <person name="Murphy G.E."/>
            <person name="Leadbetter J.R."/>
            <person name="Hendrixson D.R."/>
            <person name="Briegel A."/>
            <person name="Li Z."/>
            <person name="Shi J."/>
            <person name="Tocheva E.I."/>
            <person name="Muller A."/>
            <person name="Dobro M.J."/>
            <person name="Jensen G.J."/>
        </authorList>
    </citation>
    <scope>NUCLEOTIDE SEQUENCE [LARGE SCALE GENOMIC DNA]</scope>
    <source>
        <strain evidence="9 10">ATCC 19624</strain>
    </source>
</reference>
<dbReference type="Pfam" id="PF25967">
    <property type="entry name" value="RND-MFP_C"/>
    <property type="match status" value="1"/>
</dbReference>
<dbReference type="AlphaFoldDB" id="F3KV57"/>
<feature type="signal peptide" evidence="4">
    <location>
        <begin position="1"/>
        <end position="22"/>
    </location>
</feature>
<comment type="subcellular location">
    <subcellularLocation>
        <location evidence="1">Cell envelope</location>
    </subcellularLocation>
</comment>
<dbReference type="GO" id="GO:0005886">
    <property type="term" value="C:plasma membrane"/>
    <property type="evidence" value="ECO:0007669"/>
    <property type="project" value="TreeGrafter"/>
</dbReference>
<keyword evidence="3" id="KW-0175">Coiled coil</keyword>
<feature type="chain" id="PRO_5003298389" evidence="4">
    <location>
        <begin position="23"/>
        <end position="395"/>
    </location>
</feature>
<dbReference type="RefSeq" id="WP_006298417.1">
    <property type="nucleotide sequence ID" value="NZ_AEGR01000072.1"/>
</dbReference>
<dbReference type="Gene3D" id="1.10.287.470">
    <property type="entry name" value="Helix hairpin bin"/>
    <property type="match status" value="1"/>
</dbReference>
<dbReference type="GO" id="GO:0030313">
    <property type="term" value="C:cell envelope"/>
    <property type="evidence" value="ECO:0007669"/>
    <property type="project" value="UniProtKB-SubCell"/>
</dbReference>
<name>F3KV57_9BURK</name>
<dbReference type="NCBIfam" id="TIGR01730">
    <property type="entry name" value="RND_mfp"/>
    <property type="match status" value="1"/>
</dbReference>
<feature type="domain" description="Multidrug resistance protein MdtA-like C-terminal permuted SH3" evidence="8">
    <location>
        <begin position="302"/>
        <end position="361"/>
    </location>
</feature>
<dbReference type="FunFam" id="2.40.420.20:FF:000001">
    <property type="entry name" value="Efflux RND transporter periplasmic adaptor subunit"/>
    <property type="match status" value="1"/>
</dbReference>
<keyword evidence="10" id="KW-1185">Reference proteome</keyword>
<feature type="domain" description="Multidrug resistance protein MdtA-like alpha-helical hairpin" evidence="5">
    <location>
        <begin position="106"/>
        <end position="173"/>
    </location>
</feature>
<dbReference type="PANTHER" id="PTHR30158:SF3">
    <property type="entry name" value="MULTIDRUG EFFLUX PUMP SUBUNIT ACRA-RELATED"/>
    <property type="match status" value="1"/>
</dbReference>
<dbReference type="InterPro" id="IPR058627">
    <property type="entry name" value="MdtA-like_C"/>
</dbReference>
<evidence type="ECO:0000256" key="4">
    <source>
        <dbReference type="SAM" id="SignalP"/>
    </source>
</evidence>
<evidence type="ECO:0000259" key="6">
    <source>
        <dbReference type="Pfam" id="PF25917"/>
    </source>
</evidence>
<organism evidence="9 10">
    <name type="scientific">Hylemonella gracilis ATCC 19624</name>
    <dbReference type="NCBI Taxonomy" id="887062"/>
    <lineage>
        <taxon>Bacteria</taxon>
        <taxon>Pseudomonadati</taxon>
        <taxon>Pseudomonadota</taxon>
        <taxon>Betaproteobacteria</taxon>
        <taxon>Burkholderiales</taxon>
        <taxon>Comamonadaceae</taxon>
        <taxon>Hylemonella</taxon>
    </lineage>
</organism>
<dbReference type="SUPFAM" id="SSF111369">
    <property type="entry name" value="HlyD-like secretion proteins"/>
    <property type="match status" value="1"/>
</dbReference>
<dbReference type="Gene3D" id="2.40.50.100">
    <property type="match status" value="1"/>
</dbReference>
<evidence type="ECO:0000313" key="10">
    <source>
        <dbReference type="Proteomes" id="UP000016368"/>
    </source>
</evidence>
<evidence type="ECO:0000256" key="1">
    <source>
        <dbReference type="ARBA" id="ARBA00004196"/>
    </source>
</evidence>
<dbReference type="Gene3D" id="2.40.420.20">
    <property type="match status" value="1"/>
</dbReference>
<dbReference type="eggNOG" id="COG0845">
    <property type="taxonomic scope" value="Bacteria"/>
</dbReference>
<evidence type="ECO:0000259" key="8">
    <source>
        <dbReference type="Pfam" id="PF25967"/>
    </source>
</evidence>
<gene>
    <name evidence="9" type="ORF">HGR_11720</name>
</gene>
<dbReference type="PROSITE" id="PS51257">
    <property type="entry name" value="PROKAR_LIPOPROTEIN"/>
    <property type="match status" value="1"/>
</dbReference>
<dbReference type="Pfam" id="PF25876">
    <property type="entry name" value="HH_MFP_RND"/>
    <property type="match status" value="1"/>
</dbReference>
<feature type="domain" description="Multidrug resistance protein MdtA-like barrel-sandwich hybrid" evidence="6">
    <location>
        <begin position="64"/>
        <end position="205"/>
    </location>
</feature>
<comment type="similarity">
    <text evidence="2">Belongs to the membrane fusion protein (MFP) (TC 8.A.1) family.</text>
</comment>
<evidence type="ECO:0000313" key="9">
    <source>
        <dbReference type="EMBL" id="EGI76332.1"/>
    </source>
</evidence>
<comment type="caution">
    <text evidence="9">The sequence shown here is derived from an EMBL/GenBank/DDBJ whole genome shotgun (WGS) entry which is preliminary data.</text>
</comment>
<evidence type="ECO:0000256" key="2">
    <source>
        <dbReference type="ARBA" id="ARBA00009477"/>
    </source>
</evidence>
<dbReference type="EMBL" id="AEGR01000072">
    <property type="protein sequence ID" value="EGI76332.1"/>
    <property type="molecule type" value="Genomic_DNA"/>
</dbReference>
<dbReference type="InterPro" id="IPR058626">
    <property type="entry name" value="MdtA-like_b-barrel"/>
</dbReference>